<dbReference type="InterPro" id="IPR003033">
    <property type="entry name" value="SCP2_sterol-bd_dom"/>
</dbReference>
<evidence type="ECO:0000313" key="3">
    <source>
        <dbReference type="Proteomes" id="UP000810171"/>
    </source>
</evidence>
<reference evidence="2 3" key="1">
    <citation type="submission" date="2020-09" db="EMBL/GenBank/DDBJ databases">
        <authorList>
            <person name="Tanuku N.R.S."/>
        </authorList>
    </citation>
    <scope>NUCLEOTIDE SEQUENCE [LARGE SCALE GENOMIC DNA]</scope>
    <source>
        <strain evidence="2 3">AK62</strain>
    </source>
</reference>
<dbReference type="InterPro" id="IPR036527">
    <property type="entry name" value="SCP2_sterol-bd_dom_sf"/>
</dbReference>
<gene>
    <name evidence="2" type="ORF">H9C73_07790</name>
</gene>
<proteinExistence type="predicted"/>
<dbReference type="Gene3D" id="3.30.1050.10">
    <property type="entry name" value="SCP2 sterol-binding domain"/>
    <property type="match status" value="1"/>
</dbReference>
<name>A0ABS3ZAA6_9GAMM</name>
<organism evidence="2 3">
    <name type="scientific">Marinobacterium alkalitolerans</name>
    <dbReference type="NCBI Taxonomy" id="1542925"/>
    <lineage>
        <taxon>Bacteria</taxon>
        <taxon>Pseudomonadati</taxon>
        <taxon>Pseudomonadota</taxon>
        <taxon>Gammaproteobacteria</taxon>
        <taxon>Oceanospirillales</taxon>
        <taxon>Oceanospirillaceae</taxon>
        <taxon>Marinobacterium</taxon>
    </lineage>
</organism>
<accession>A0ABS3ZAA6</accession>
<evidence type="ECO:0000259" key="1">
    <source>
        <dbReference type="Pfam" id="PF02036"/>
    </source>
</evidence>
<dbReference type="Proteomes" id="UP000810171">
    <property type="component" value="Unassembled WGS sequence"/>
</dbReference>
<evidence type="ECO:0000313" key="2">
    <source>
        <dbReference type="EMBL" id="MBP0048635.1"/>
    </source>
</evidence>
<dbReference type="Pfam" id="PF02036">
    <property type="entry name" value="SCP2"/>
    <property type="match status" value="1"/>
</dbReference>
<sequence>MTDPLSIERIVHKMPQKFNPDNAGGLDAVIQFSLTDAESFYVHVSPAGCDSQLGTHEDPSLVLHLDQTTLTDVINGDLDGMSAYLKGRLRAEGNVMLATRLGKLFSR</sequence>
<dbReference type="SUPFAM" id="SSF55718">
    <property type="entry name" value="SCP-like"/>
    <property type="match status" value="1"/>
</dbReference>
<dbReference type="RefSeq" id="WP_209287253.1">
    <property type="nucleotide sequence ID" value="NZ_JACVEW010000010.1"/>
</dbReference>
<comment type="caution">
    <text evidence="2">The sequence shown here is derived from an EMBL/GenBank/DDBJ whole genome shotgun (WGS) entry which is preliminary data.</text>
</comment>
<feature type="domain" description="SCP2" evidence="1">
    <location>
        <begin position="19"/>
        <end position="105"/>
    </location>
</feature>
<keyword evidence="3" id="KW-1185">Reference proteome</keyword>
<dbReference type="EMBL" id="JACVEW010000010">
    <property type="protein sequence ID" value="MBP0048635.1"/>
    <property type="molecule type" value="Genomic_DNA"/>
</dbReference>
<protein>
    <submittedName>
        <fullName evidence="2">SCP2 sterol-binding domain-containing protein</fullName>
    </submittedName>
</protein>